<accession>A0ABS5D309</accession>
<dbReference type="EMBL" id="JAGPXB010000004">
    <property type="protein sequence ID" value="MBQ0908413.1"/>
    <property type="molecule type" value="Genomic_DNA"/>
</dbReference>
<dbReference type="InterPro" id="IPR001173">
    <property type="entry name" value="Glyco_trans_2-like"/>
</dbReference>
<evidence type="ECO:0000313" key="3">
    <source>
        <dbReference type="Proteomes" id="UP000679008"/>
    </source>
</evidence>
<proteinExistence type="predicted"/>
<dbReference type="Gene3D" id="3.90.550.10">
    <property type="entry name" value="Spore Coat Polysaccharide Biosynthesis Protein SpsA, Chain A"/>
    <property type="match status" value="1"/>
</dbReference>
<dbReference type="Proteomes" id="UP000679008">
    <property type="component" value="Unassembled WGS sequence"/>
</dbReference>
<feature type="domain" description="Glycosyltransferase 2-like" evidence="1">
    <location>
        <begin position="4"/>
        <end position="111"/>
    </location>
</feature>
<sequence length="287" mass="33309">MNISVAICTYNGEKFLRQQLDSILLQTVCVDEVIICDDLSTDSTIEILHAYKNKYPGLIKIFINEKTLKTVKNFEKAIALTTGDIIFLADQDDIWCLDKVEIMQRFFYENKNCKLLFSDAKLIDEEGGDLDAMLWDKWGFTEEIQNKWKNNKNAFKDLIANCNKITGATVCFHNSLKSFILPIELPEGYWHDAWLGLHASAQQGLMFTSQSLISYRIHENQQVGISRIINEDSYFKSIKKYIFVIIFFKKLIKIYPNEKGNLPILETKNILIKLLKKLKKKFRSILN</sequence>
<dbReference type="PANTHER" id="PTHR22916">
    <property type="entry name" value="GLYCOSYLTRANSFERASE"/>
    <property type="match status" value="1"/>
</dbReference>
<protein>
    <submittedName>
        <fullName evidence="2">Glycosyltransferase family 2 protein</fullName>
    </submittedName>
</protein>
<dbReference type="Pfam" id="PF00535">
    <property type="entry name" value="Glycos_transf_2"/>
    <property type="match status" value="1"/>
</dbReference>
<organism evidence="2 3">
    <name type="scientific">Flavobacterium erciyesense</name>
    <dbReference type="NCBI Taxonomy" id="2825842"/>
    <lineage>
        <taxon>Bacteria</taxon>
        <taxon>Pseudomonadati</taxon>
        <taxon>Bacteroidota</taxon>
        <taxon>Flavobacteriia</taxon>
        <taxon>Flavobacteriales</taxon>
        <taxon>Flavobacteriaceae</taxon>
        <taxon>Flavobacterium</taxon>
    </lineage>
</organism>
<keyword evidence="3" id="KW-1185">Reference proteome</keyword>
<comment type="caution">
    <text evidence="2">The sequence shown here is derived from an EMBL/GenBank/DDBJ whole genome shotgun (WGS) entry which is preliminary data.</text>
</comment>
<dbReference type="CDD" id="cd04196">
    <property type="entry name" value="GT_2_like_d"/>
    <property type="match status" value="1"/>
</dbReference>
<evidence type="ECO:0000259" key="1">
    <source>
        <dbReference type="Pfam" id="PF00535"/>
    </source>
</evidence>
<gene>
    <name evidence="2" type="ORF">KBJ98_06835</name>
</gene>
<dbReference type="RefSeq" id="WP_210788957.1">
    <property type="nucleotide sequence ID" value="NZ_JAGPXB010000004.1"/>
</dbReference>
<reference evidence="2 3" key="1">
    <citation type="submission" date="2021-04" db="EMBL/GenBank/DDBJ databases">
        <title>Description of novel Flavobacterium sp. F-328.</title>
        <authorList>
            <person name="Saticioglu I.B."/>
        </authorList>
    </citation>
    <scope>NUCLEOTIDE SEQUENCE [LARGE SCALE GENOMIC DNA]</scope>
    <source>
        <strain evidence="2 3">F-328</strain>
    </source>
</reference>
<dbReference type="SUPFAM" id="SSF53448">
    <property type="entry name" value="Nucleotide-diphospho-sugar transferases"/>
    <property type="match status" value="1"/>
</dbReference>
<dbReference type="PANTHER" id="PTHR22916:SF3">
    <property type="entry name" value="UDP-GLCNAC:BETAGAL BETA-1,3-N-ACETYLGLUCOSAMINYLTRANSFERASE-LIKE PROTEIN 1"/>
    <property type="match status" value="1"/>
</dbReference>
<dbReference type="InterPro" id="IPR029044">
    <property type="entry name" value="Nucleotide-diphossugar_trans"/>
</dbReference>
<name>A0ABS5D309_9FLAO</name>
<evidence type="ECO:0000313" key="2">
    <source>
        <dbReference type="EMBL" id="MBQ0908413.1"/>
    </source>
</evidence>